<dbReference type="Pfam" id="PF00646">
    <property type="entry name" value="F-box"/>
    <property type="match status" value="1"/>
</dbReference>
<reference evidence="2 3" key="1">
    <citation type="journal article" date="2019" name="Sci. Rep.">
        <title>A high-quality genome of Eragrostis curvula grass provides insights into Poaceae evolution and supports new strategies to enhance forage quality.</title>
        <authorList>
            <person name="Carballo J."/>
            <person name="Santos B.A.C.M."/>
            <person name="Zappacosta D."/>
            <person name="Garbus I."/>
            <person name="Selva J.P."/>
            <person name="Gallo C.A."/>
            <person name="Diaz A."/>
            <person name="Albertini E."/>
            <person name="Caccamo M."/>
            <person name="Echenique V."/>
        </authorList>
    </citation>
    <scope>NUCLEOTIDE SEQUENCE [LARGE SCALE GENOMIC DNA]</scope>
    <source>
        <strain evidence="3">cv. Victoria</strain>
        <tissue evidence="2">Leaf</tissue>
    </source>
</reference>
<organism evidence="2 3">
    <name type="scientific">Eragrostis curvula</name>
    <name type="common">weeping love grass</name>
    <dbReference type="NCBI Taxonomy" id="38414"/>
    <lineage>
        <taxon>Eukaryota</taxon>
        <taxon>Viridiplantae</taxon>
        <taxon>Streptophyta</taxon>
        <taxon>Embryophyta</taxon>
        <taxon>Tracheophyta</taxon>
        <taxon>Spermatophyta</taxon>
        <taxon>Magnoliopsida</taxon>
        <taxon>Liliopsida</taxon>
        <taxon>Poales</taxon>
        <taxon>Poaceae</taxon>
        <taxon>PACMAD clade</taxon>
        <taxon>Chloridoideae</taxon>
        <taxon>Eragrostideae</taxon>
        <taxon>Eragrostidinae</taxon>
        <taxon>Eragrostis</taxon>
    </lineage>
</organism>
<dbReference type="SUPFAM" id="SSF81383">
    <property type="entry name" value="F-box domain"/>
    <property type="match status" value="1"/>
</dbReference>
<sequence length="379" mass="42083">MDDDEDRISGLPDELLHCILVRLGSVHAAARTSVLSRRWRPVWTRLPELLLNADEAPQLVPSFPDAVDAALAAYSAPTLERLEITVPDTLRVPPHRLAPWLRFASQRVVDTLSVHMTAGLSSFFDPESDEEEAAELDLPPCGAAKKSFSVSDVSICSDSLHTLTFWVTKTQRLEIVAPNLVELIMRPATEFHVSAPMLADIDLMWQQGDTYDPRRHQFADVGRRLQLLDISRESTAVSLTHHFVEVTDLRLLISIANGIEGVLPNMVSLEGMTGVDCIGVQGWGRFSCPSSCPCRLVYSHEIDDIALSSLEVVEISSWASSPEELEFVEQLSRCKAAALKKLVIKDTNSPATLTKTLCEMIRSICRPDLEIEFLCELIE</sequence>
<dbReference type="AlphaFoldDB" id="A0A5J9SUL6"/>
<evidence type="ECO:0000259" key="1">
    <source>
        <dbReference type="Pfam" id="PF00646"/>
    </source>
</evidence>
<dbReference type="PANTHER" id="PTHR34709:SF68">
    <property type="entry name" value="OS07G0550432 PROTEIN"/>
    <property type="match status" value="1"/>
</dbReference>
<dbReference type="Proteomes" id="UP000324897">
    <property type="component" value="Unassembled WGS sequence"/>
</dbReference>
<dbReference type="InterPro" id="IPR036047">
    <property type="entry name" value="F-box-like_dom_sf"/>
</dbReference>
<comment type="caution">
    <text evidence="2">The sequence shown here is derived from an EMBL/GenBank/DDBJ whole genome shotgun (WGS) entry which is preliminary data.</text>
</comment>
<dbReference type="Gramene" id="TVU02676">
    <property type="protein sequence ID" value="TVU02676"/>
    <property type="gene ID" value="EJB05_51814"/>
</dbReference>
<dbReference type="PANTHER" id="PTHR34709">
    <property type="entry name" value="OS10G0396666 PROTEIN"/>
    <property type="match status" value="1"/>
</dbReference>
<protein>
    <recommendedName>
        <fullName evidence="1">F-box domain-containing protein</fullName>
    </recommendedName>
</protein>
<dbReference type="EMBL" id="RWGY01000293">
    <property type="protein sequence ID" value="TVU02676.1"/>
    <property type="molecule type" value="Genomic_DNA"/>
</dbReference>
<proteinExistence type="predicted"/>
<dbReference type="InterPro" id="IPR055312">
    <property type="entry name" value="FBL15-like"/>
</dbReference>
<gene>
    <name evidence="2" type="ORF">EJB05_51814</name>
</gene>
<name>A0A5J9SUL6_9POAL</name>
<evidence type="ECO:0000313" key="2">
    <source>
        <dbReference type="EMBL" id="TVU02676.1"/>
    </source>
</evidence>
<feature type="domain" description="F-box" evidence="1">
    <location>
        <begin position="8"/>
        <end position="47"/>
    </location>
</feature>
<feature type="non-terminal residue" evidence="2">
    <location>
        <position position="1"/>
    </location>
</feature>
<evidence type="ECO:0000313" key="3">
    <source>
        <dbReference type="Proteomes" id="UP000324897"/>
    </source>
</evidence>
<accession>A0A5J9SUL6</accession>
<keyword evidence="3" id="KW-1185">Reference proteome</keyword>
<dbReference type="InterPro" id="IPR001810">
    <property type="entry name" value="F-box_dom"/>
</dbReference>